<feature type="region of interest" description="Disordered" evidence="1">
    <location>
        <begin position="338"/>
        <end position="360"/>
    </location>
</feature>
<organism evidence="3 4">
    <name type="scientific">Egibacter rhizosphaerae</name>
    <dbReference type="NCBI Taxonomy" id="1670831"/>
    <lineage>
        <taxon>Bacteria</taxon>
        <taxon>Bacillati</taxon>
        <taxon>Actinomycetota</taxon>
        <taxon>Nitriliruptoria</taxon>
        <taxon>Egibacterales</taxon>
        <taxon>Egibacteraceae</taxon>
        <taxon>Egibacter</taxon>
    </lineage>
</organism>
<dbReference type="GO" id="GO:0005975">
    <property type="term" value="P:carbohydrate metabolic process"/>
    <property type="evidence" value="ECO:0007669"/>
    <property type="project" value="InterPro"/>
</dbReference>
<dbReference type="PANTHER" id="PTHR30032">
    <property type="entry name" value="N-ACETYLMURAMOYL-L-ALANINE AMIDASE-RELATED"/>
    <property type="match status" value="1"/>
</dbReference>
<dbReference type="CDD" id="cd00413">
    <property type="entry name" value="Glyco_hydrolase_16"/>
    <property type="match status" value="1"/>
</dbReference>
<dbReference type="InterPro" id="IPR013320">
    <property type="entry name" value="ConA-like_dom_sf"/>
</dbReference>
<dbReference type="PANTHER" id="PTHR30032:SF4">
    <property type="entry name" value="AMIDASE ENHANCER"/>
    <property type="match status" value="1"/>
</dbReference>
<dbReference type="InterPro" id="IPR051922">
    <property type="entry name" value="Bact_Sporulation_Assoc"/>
</dbReference>
<evidence type="ECO:0000259" key="2">
    <source>
        <dbReference type="PROSITE" id="PS51762"/>
    </source>
</evidence>
<dbReference type="RefSeq" id="WP_131155308.1">
    <property type="nucleotide sequence ID" value="NZ_CP036402.1"/>
</dbReference>
<dbReference type="GO" id="GO:0030288">
    <property type="term" value="C:outer membrane-bounded periplasmic space"/>
    <property type="evidence" value="ECO:0007669"/>
    <property type="project" value="TreeGrafter"/>
</dbReference>
<dbReference type="Pfam" id="PF04122">
    <property type="entry name" value="CW_binding_2"/>
    <property type="match status" value="3"/>
</dbReference>
<sequence length="575" mass="61192">MVRSAPAPRATARRLGTLAGGLLAAALWLAVGTEGVTAAEEPVSGTPTERWSGDTRYTTAVTISQHTHPTSDANRVLLATGDTFPDALAASTTDHPLLLTPTCGPLPDDVAAELARLQPTELIALGGPQAICDTTLDHAADAADAPVQRWAGDTRYTTAVTINQHTHPTSDADRVLLATGDTFPDALAASTTDHPLLLTPTCGPLPDDVAAELARLQPTELIALGGPQAICDTTLDHAADAADAPVQRWAGDTRYTTAVTISQHTHPTSDSDRVLLATGDTFPDALAASTTDHPLLLTPTCGPLPDDVAAELARLQPTELIALGGPQAICDTTLDHARLASDGPAPEDGAEQERSGEDRETAAVFEWAGHEWETSDRHGGPGPTTFDPDHVTVTPEGDLRLRLDGVDGAWHGAEVATTEPVGGYGTYRWTIAVDDVAEWGLIPVLGLFTYDWRAPEEGHREIDIELARWGSESVGNLWYTVWADDSGEPDNNDPGVELGGDRTVQEFTWTPGRIHWETRHAATGEVLGAWSIDDPARVPAPGEERTMMNLWLMNGDPPDRGEVEVRIEDFAFTPP</sequence>
<proteinExistence type="predicted"/>
<dbReference type="Proteomes" id="UP000291469">
    <property type="component" value="Chromosome"/>
</dbReference>
<evidence type="ECO:0000313" key="3">
    <source>
        <dbReference type="EMBL" id="QBI20311.1"/>
    </source>
</evidence>
<dbReference type="OrthoDB" id="370098at2"/>
<dbReference type="InterPro" id="IPR000757">
    <property type="entry name" value="Beta-glucanase-like"/>
</dbReference>
<dbReference type="PROSITE" id="PS51762">
    <property type="entry name" value="GH16_2"/>
    <property type="match status" value="1"/>
</dbReference>
<evidence type="ECO:0000313" key="4">
    <source>
        <dbReference type="Proteomes" id="UP000291469"/>
    </source>
</evidence>
<dbReference type="SUPFAM" id="SSF49899">
    <property type="entry name" value="Concanavalin A-like lectins/glucanases"/>
    <property type="match status" value="1"/>
</dbReference>
<gene>
    <name evidence="3" type="ORF">ER308_12545</name>
</gene>
<feature type="compositionally biased region" description="Basic and acidic residues" evidence="1">
    <location>
        <begin position="351"/>
        <end position="360"/>
    </location>
</feature>
<dbReference type="Gene3D" id="2.60.120.200">
    <property type="match status" value="1"/>
</dbReference>
<dbReference type="GO" id="GO:0004553">
    <property type="term" value="F:hydrolase activity, hydrolyzing O-glycosyl compounds"/>
    <property type="evidence" value="ECO:0007669"/>
    <property type="project" value="InterPro"/>
</dbReference>
<dbReference type="KEGG" id="erz:ER308_12545"/>
<dbReference type="InterPro" id="IPR007253">
    <property type="entry name" value="Cell_wall-bd_2"/>
</dbReference>
<reference evidence="3 4" key="1">
    <citation type="submission" date="2019-01" db="EMBL/GenBank/DDBJ databases">
        <title>Egibacter rhizosphaerae EGI 80759T.</title>
        <authorList>
            <person name="Chen D.-D."/>
            <person name="Tian Y."/>
            <person name="Jiao J.-Y."/>
            <person name="Zhang X.-T."/>
            <person name="Zhang Y.-G."/>
            <person name="Zhang Y."/>
            <person name="Xiao M."/>
            <person name="Shu W.-S."/>
            <person name="Li W.-J."/>
        </authorList>
    </citation>
    <scope>NUCLEOTIDE SEQUENCE [LARGE SCALE GENOMIC DNA]</scope>
    <source>
        <strain evidence="3 4">EGI 80759</strain>
    </source>
</reference>
<dbReference type="EMBL" id="CP036402">
    <property type="protein sequence ID" value="QBI20311.1"/>
    <property type="molecule type" value="Genomic_DNA"/>
</dbReference>
<dbReference type="AlphaFoldDB" id="A0A411YGP2"/>
<evidence type="ECO:0000256" key="1">
    <source>
        <dbReference type="SAM" id="MobiDB-lite"/>
    </source>
</evidence>
<accession>A0A411YGP2</accession>
<feature type="domain" description="GH16" evidence="2">
    <location>
        <begin position="338"/>
        <end position="575"/>
    </location>
</feature>
<protein>
    <recommendedName>
        <fullName evidence="2">GH16 domain-containing protein</fullName>
    </recommendedName>
</protein>
<keyword evidence="4" id="KW-1185">Reference proteome</keyword>
<name>A0A411YGP2_9ACTN</name>